<evidence type="ECO:0000313" key="8">
    <source>
        <dbReference type="Proteomes" id="UP000824088"/>
    </source>
</evidence>
<evidence type="ECO:0000313" key="7">
    <source>
        <dbReference type="EMBL" id="HIU21892.1"/>
    </source>
</evidence>
<dbReference type="Proteomes" id="UP000824088">
    <property type="component" value="Unassembled WGS sequence"/>
</dbReference>
<name>A0A9D1L3E0_9FIRM</name>
<keyword evidence="2" id="KW-0808">Transferase</keyword>
<evidence type="ECO:0000256" key="1">
    <source>
        <dbReference type="ARBA" id="ARBA00012104"/>
    </source>
</evidence>
<comment type="caution">
    <text evidence="7">The sequence shown here is derived from an EMBL/GenBank/DDBJ whole genome shotgun (WGS) entry which is preliminary data.</text>
</comment>
<evidence type="ECO:0000259" key="6">
    <source>
        <dbReference type="Pfam" id="PF08543"/>
    </source>
</evidence>
<proteinExistence type="predicted"/>
<evidence type="ECO:0000256" key="2">
    <source>
        <dbReference type="ARBA" id="ARBA00022679"/>
    </source>
</evidence>
<accession>A0A9D1L3E0</accession>
<protein>
    <recommendedName>
        <fullName evidence="1">pyridoxal kinase</fullName>
        <ecNumber evidence="1">2.7.1.35</ecNumber>
    </recommendedName>
</protein>
<dbReference type="GO" id="GO:0008478">
    <property type="term" value="F:pyridoxal kinase activity"/>
    <property type="evidence" value="ECO:0007669"/>
    <property type="project" value="UniProtKB-EC"/>
</dbReference>
<gene>
    <name evidence="7" type="ORF">IAD51_06685</name>
</gene>
<keyword evidence="5" id="KW-0067">ATP-binding</keyword>
<dbReference type="InterPro" id="IPR029056">
    <property type="entry name" value="Ribokinase-like"/>
</dbReference>
<dbReference type="GO" id="GO:0005524">
    <property type="term" value="F:ATP binding"/>
    <property type="evidence" value="ECO:0007669"/>
    <property type="project" value="UniProtKB-KW"/>
</dbReference>
<sequence length="273" mass="29766">MDKRILTIQDYSSVGRCSLTAALPILCACGHDAVGLPTALLSTQTYGIEGFTYTDLYANMLPSYAHWKKLGIKFDCLYTGFLGSMDTADAAIEIAADLKAGGTLIAVDPAMAENGELYKIFDSAYRDKMFELCRLADIVMPNFTEGKMLAGLDMSLEPNEANARMILNILRHKGYKKVLLSGIMKDGKQGTATLNDGKIALQMNDSFREYIHGAGDCLSSAFIGKLMSGVPFEKAAQIAVDFCKECIGVSVKEKVDLRFGLLIERAIPMLVQK</sequence>
<reference evidence="7" key="1">
    <citation type="submission" date="2020-10" db="EMBL/GenBank/DDBJ databases">
        <authorList>
            <person name="Gilroy R."/>
        </authorList>
    </citation>
    <scope>NUCLEOTIDE SEQUENCE</scope>
    <source>
        <strain evidence="7">1063</strain>
    </source>
</reference>
<dbReference type="GO" id="GO:0005829">
    <property type="term" value="C:cytosol"/>
    <property type="evidence" value="ECO:0007669"/>
    <property type="project" value="TreeGrafter"/>
</dbReference>
<dbReference type="PANTHER" id="PTHR10534:SF2">
    <property type="entry name" value="PYRIDOXAL KINASE"/>
    <property type="match status" value="1"/>
</dbReference>
<dbReference type="Pfam" id="PF08543">
    <property type="entry name" value="Phos_pyr_kin"/>
    <property type="match status" value="1"/>
</dbReference>
<evidence type="ECO:0000256" key="5">
    <source>
        <dbReference type="ARBA" id="ARBA00022840"/>
    </source>
</evidence>
<dbReference type="EMBL" id="DVMN01000120">
    <property type="protein sequence ID" value="HIU21892.1"/>
    <property type="molecule type" value="Genomic_DNA"/>
</dbReference>
<evidence type="ECO:0000256" key="3">
    <source>
        <dbReference type="ARBA" id="ARBA00022741"/>
    </source>
</evidence>
<dbReference type="PANTHER" id="PTHR10534">
    <property type="entry name" value="PYRIDOXAL KINASE"/>
    <property type="match status" value="1"/>
</dbReference>
<dbReference type="PROSITE" id="PS51257">
    <property type="entry name" value="PROKAR_LIPOPROTEIN"/>
    <property type="match status" value="1"/>
</dbReference>
<evidence type="ECO:0000256" key="4">
    <source>
        <dbReference type="ARBA" id="ARBA00022777"/>
    </source>
</evidence>
<dbReference type="Gene3D" id="3.40.1190.20">
    <property type="match status" value="1"/>
</dbReference>
<dbReference type="AlphaFoldDB" id="A0A9D1L3E0"/>
<reference evidence="7" key="2">
    <citation type="journal article" date="2021" name="PeerJ">
        <title>Extensive microbial diversity within the chicken gut microbiome revealed by metagenomics and culture.</title>
        <authorList>
            <person name="Gilroy R."/>
            <person name="Ravi A."/>
            <person name="Getino M."/>
            <person name="Pursley I."/>
            <person name="Horton D.L."/>
            <person name="Alikhan N.F."/>
            <person name="Baker D."/>
            <person name="Gharbi K."/>
            <person name="Hall N."/>
            <person name="Watson M."/>
            <person name="Adriaenssens E.M."/>
            <person name="Foster-Nyarko E."/>
            <person name="Jarju S."/>
            <person name="Secka A."/>
            <person name="Antonio M."/>
            <person name="Oren A."/>
            <person name="Chaudhuri R.R."/>
            <person name="La Ragione R."/>
            <person name="Hildebrand F."/>
            <person name="Pallen M.J."/>
        </authorList>
    </citation>
    <scope>NUCLEOTIDE SEQUENCE</scope>
    <source>
        <strain evidence="7">1063</strain>
    </source>
</reference>
<organism evidence="7 8">
    <name type="scientific">Candidatus Limadaptatus stercorigallinarum</name>
    <dbReference type="NCBI Taxonomy" id="2840845"/>
    <lineage>
        <taxon>Bacteria</taxon>
        <taxon>Bacillati</taxon>
        <taxon>Bacillota</taxon>
        <taxon>Clostridia</taxon>
        <taxon>Eubacteriales</taxon>
        <taxon>Candidatus Limadaptatus</taxon>
    </lineage>
</organism>
<keyword evidence="4 7" id="KW-0418">Kinase</keyword>
<dbReference type="InterPro" id="IPR013749">
    <property type="entry name" value="PM/HMP-P_kinase-1"/>
</dbReference>
<dbReference type="InterPro" id="IPR004625">
    <property type="entry name" value="PyrdxlKinase"/>
</dbReference>
<dbReference type="EC" id="2.7.1.35" evidence="1"/>
<dbReference type="GO" id="GO:0009443">
    <property type="term" value="P:pyridoxal 5'-phosphate salvage"/>
    <property type="evidence" value="ECO:0007669"/>
    <property type="project" value="InterPro"/>
</dbReference>
<feature type="domain" description="Pyridoxamine kinase/Phosphomethylpyrimidine kinase" evidence="6">
    <location>
        <begin position="29"/>
        <end position="249"/>
    </location>
</feature>
<dbReference type="SUPFAM" id="SSF53613">
    <property type="entry name" value="Ribokinase-like"/>
    <property type="match status" value="1"/>
</dbReference>
<keyword evidence="3" id="KW-0547">Nucleotide-binding</keyword>